<evidence type="ECO:0000256" key="1">
    <source>
        <dbReference type="SAM" id="Phobius"/>
    </source>
</evidence>
<organism evidence="3 7">
    <name type="scientific">Streptococcus suis</name>
    <dbReference type="NCBI Taxonomy" id="1307"/>
    <lineage>
        <taxon>Bacteria</taxon>
        <taxon>Bacillati</taxon>
        <taxon>Bacillota</taxon>
        <taxon>Bacilli</taxon>
        <taxon>Lactobacillales</taxon>
        <taxon>Streptococcaceae</taxon>
        <taxon>Streptococcus</taxon>
    </lineage>
</organism>
<name>A0A0Z8G2B8_STRSU</name>
<evidence type="ECO:0000313" key="4">
    <source>
        <dbReference type="EMBL" id="CYX45405.1"/>
    </source>
</evidence>
<dbReference type="Proteomes" id="UP000072353">
    <property type="component" value="Unassembled WGS sequence"/>
</dbReference>
<keyword evidence="1" id="KW-1133">Transmembrane helix</keyword>
<sequence>MKSFVQTGISYFTIAFVFLYASCILFGQGLQVMTYLAWSLPASIIIGIVGAVICQKGEQG</sequence>
<dbReference type="AlphaFoldDB" id="A0A0Z8G2B8"/>
<evidence type="ECO:0000313" key="9">
    <source>
        <dbReference type="Proteomes" id="UP000073485"/>
    </source>
</evidence>
<dbReference type="Proteomes" id="UP000071765">
    <property type="component" value="Unassembled WGS sequence"/>
</dbReference>
<feature type="transmembrane region" description="Helical" evidence="1">
    <location>
        <begin position="9"/>
        <end position="29"/>
    </location>
</feature>
<evidence type="ECO:0000313" key="3">
    <source>
        <dbReference type="EMBL" id="CYW10220.1"/>
    </source>
</evidence>
<dbReference type="RefSeq" id="WP_044675074.1">
    <property type="nucleotide sequence ID" value="NZ_CEDG01000107.1"/>
</dbReference>
<dbReference type="Proteomes" id="UP000305785">
    <property type="component" value="Unassembled WGS sequence"/>
</dbReference>
<proteinExistence type="predicted"/>
<protein>
    <submittedName>
        <fullName evidence="3">Uncharacterized protein</fullName>
    </submittedName>
</protein>
<evidence type="ECO:0000313" key="2">
    <source>
        <dbReference type="EMBL" id="CYU95408.1"/>
    </source>
</evidence>
<evidence type="ECO:0000313" key="6">
    <source>
        <dbReference type="EMBL" id="TII05694.1"/>
    </source>
</evidence>
<evidence type="ECO:0000313" key="8">
    <source>
        <dbReference type="Proteomes" id="UP000072353"/>
    </source>
</evidence>
<keyword evidence="1" id="KW-0472">Membrane</keyword>
<feature type="transmembrane region" description="Helical" evidence="1">
    <location>
        <begin position="35"/>
        <end position="54"/>
    </location>
</feature>
<reference evidence="5 10" key="2">
    <citation type="submission" date="2019-04" db="EMBL/GenBank/DDBJ databases">
        <title>Genome analysis of Streptococcus suis strain WUSS330.</title>
        <authorList>
            <person name="Chen H."/>
            <person name="Gao X."/>
            <person name="Wu Z."/>
        </authorList>
    </citation>
    <scope>NUCLEOTIDE SEQUENCE [LARGE SCALE GENOMIC DNA]</scope>
    <source>
        <strain evidence="5 10">WUSS330</strain>
    </source>
</reference>
<evidence type="ECO:0000313" key="5">
    <source>
        <dbReference type="EMBL" id="TII05226.1"/>
    </source>
</evidence>
<evidence type="ECO:0000313" key="7">
    <source>
        <dbReference type="Proteomes" id="UP000071765"/>
    </source>
</evidence>
<accession>A0A0Z8G2B8</accession>
<dbReference type="EMBL" id="SSXN01000005">
    <property type="protein sequence ID" value="TII05694.1"/>
    <property type="molecule type" value="Genomic_DNA"/>
</dbReference>
<dbReference type="EMBL" id="SSXN01000007">
    <property type="protein sequence ID" value="TII05226.1"/>
    <property type="molecule type" value="Genomic_DNA"/>
</dbReference>
<dbReference type="EMBL" id="FILL01000008">
    <property type="protein sequence ID" value="CYX45405.1"/>
    <property type="molecule type" value="Genomic_DNA"/>
</dbReference>
<gene>
    <name evidence="2" type="ORF">ERS132410_01497</name>
    <name evidence="3" type="ORF">ERS132452_01577</name>
    <name evidence="4" type="ORF">ERS132521_01090</name>
    <name evidence="6" type="ORF">FAJ36_05485</name>
    <name evidence="5" type="ORF">FAJ36_06655</name>
</gene>
<dbReference type="Proteomes" id="UP000073485">
    <property type="component" value="Unassembled WGS sequence"/>
</dbReference>
<dbReference type="EMBL" id="FIIN01000009">
    <property type="protein sequence ID" value="CYW10220.1"/>
    <property type="molecule type" value="Genomic_DNA"/>
</dbReference>
<evidence type="ECO:0000313" key="10">
    <source>
        <dbReference type="Proteomes" id="UP000305785"/>
    </source>
</evidence>
<keyword evidence="1" id="KW-0812">Transmembrane</keyword>
<reference evidence="7 8" key="1">
    <citation type="submission" date="2016-02" db="EMBL/GenBank/DDBJ databases">
        <authorList>
            <consortium name="Pathogen Informatics"/>
        </authorList>
    </citation>
    <scope>NUCLEOTIDE SEQUENCE [LARGE SCALE GENOMIC DNA]</scope>
    <source>
        <strain evidence="2 9">LSS48</strain>
        <strain evidence="3 7">LSS90</strain>
        <strain evidence="4 8">SS975</strain>
    </source>
</reference>
<dbReference type="EMBL" id="FIGO01000008">
    <property type="protein sequence ID" value="CYU95408.1"/>
    <property type="molecule type" value="Genomic_DNA"/>
</dbReference>